<feature type="domain" description="HNH nuclease" evidence="2">
    <location>
        <begin position="153"/>
        <end position="194"/>
    </location>
</feature>
<keyword evidence="1" id="KW-0175">Coiled coil</keyword>
<feature type="coiled-coil region" evidence="1">
    <location>
        <begin position="198"/>
        <end position="225"/>
    </location>
</feature>
<evidence type="ECO:0000259" key="2">
    <source>
        <dbReference type="Pfam" id="PF13392"/>
    </source>
</evidence>
<dbReference type="Pfam" id="PF13392">
    <property type="entry name" value="HNH_3"/>
    <property type="match status" value="1"/>
</dbReference>
<gene>
    <name evidence="3" type="ORF">LCGC14_1290170</name>
</gene>
<evidence type="ECO:0000313" key="3">
    <source>
        <dbReference type="EMBL" id="KKM85329.1"/>
    </source>
</evidence>
<dbReference type="EMBL" id="LAZR01007429">
    <property type="protein sequence ID" value="KKM85329.1"/>
    <property type="molecule type" value="Genomic_DNA"/>
</dbReference>
<comment type="caution">
    <text evidence="3">The sequence shown here is derived from an EMBL/GenBank/DDBJ whole genome shotgun (WGS) entry which is preliminary data.</text>
</comment>
<dbReference type="AlphaFoldDB" id="A0A0F9KST5"/>
<dbReference type="InterPro" id="IPR003615">
    <property type="entry name" value="HNH_nuc"/>
</dbReference>
<evidence type="ECO:0000256" key="1">
    <source>
        <dbReference type="SAM" id="Coils"/>
    </source>
</evidence>
<accession>A0A0F9KST5</accession>
<proteinExistence type="predicted"/>
<reference evidence="3" key="1">
    <citation type="journal article" date="2015" name="Nature">
        <title>Complex archaea that bridge the gap between prokaryotes and eukaryotes.</title>
        <authorList>
            <person name="Spang A."/>
            <person name="Saw J.H."/>
            <person name="Jorgensen S.L."/>
            <person name="Zaremba-Niedzwiedzka K."/>
            <person name="Martijn J."/>
            <person name="Lind A.E."/>
            <person name="van Eijk R."/>
            <person name="Schleper C."/>
            <person name="Guy L."/>
            <person name="Ettema T.J."/>
        </authorList>
    </citation>
    <scope>NUCLEOTIDE SEQUENCE</scope>
</reference>
<organism evidence="3">
    <name type="scientific">marine sediment metagenome</name>
    <dbReference type="NCBI Taxonomy" id="412755"/>
    <lineage>
        <taxon>unclassified sequences</taxon>
        <taxon>metagenomes</taxon>
        <taxon>ecological metagenomes</taxon>
    </lineage>
</organism>
<dbReference type="SUPFAM" id="SSF54060">
    <property type="entry name" value="His-Me finger endonucleases"/>
    <property type="match status" value="1"/>
</dbReference>
<dbReference type="InterPro" id="IPR044925">
    <property type="entry name" value="His-Me_finger_sf"/>
</dbReference>
<sequence length="231" mass="26881">MRSLRFNLNNTTIVDLYVNHKQGKEAIAQQFGVDPSVIHRRLLTSGVKLRTRQEVAQLACGKVFNKDVPEIVKLYEEGQTLAEIAMKYKVTLETIAKHLRMLNKIRTPAETLVMRGTNIGEKNPKWKGGRWKNADGYIQIYEPNVRSHYVLEHILVWEEYHGKKLSKGYIIHHLNGIKSDNRPQNLVAMKKGEHIHQAEPFKKKIRELEIENRQLRQAFEKSQSIFYIGEN</sequence>
<dbReference type="Gene3D" id="3.90.75.20">
    <property type="match status" value="1"/>
</dbReference>
<name>A0A0F9KST5_9ZZZZ</name>
<protein>
    <recommendedName>
        <fullName evidence="2">HNH nuclease domain-containing protein</fullName>
    </recommendedName>
</protein>